<reference evidence="1" key="1">
    <citation type="submission" date="2014-09" db="EMBL/GenBank/DDBJ databases">
        <authorList>
            <person name="Magalhaes I.L.F."/>
            <person name="Oliveira U."/>
            <person name="Santos F.R."/>
            <person name="Vidigal T.H.D.A."/>
            <person name="Brescovit A.D."/>
            <person name="Santos A.J."/>
        </authorList>
    </citation>
    <scope>NUCLEOTIDE SEQUENCE</scope>
    <source>
        <tissue evidence="1">Shoot tissue taken approximately 20 cm above the soil surface</tissue>
    </source>
</reference>
<sequence>MLWYMSPRVGMSLIIRGWWCENRGSEIEQLQKIES</sequence>
<accession>A0A0A8YDU4</accession>
<dbReference type="AlphaFoldDB" id="A0A0A8YDU4"/>
<organism evidence="1">
    <name type="scientific">Arundo donax</name>
    <name type="common">Giant reed</name>
    <name type="synonym">Donax arundinaceus</name>
    <dbReference type="NCBI Taxonomy" id="35708"/>
    <lineage>
        <taxon>Eukaryota</taxon>
        <taxon>Viridiplantae</taxon>
        <taxon>Streptophyta</taxon>
        <taxon>Embryophyta</taxon>
        <taxon>Tracheophyta</taxon>
        <taxon>Spermatophyta</taxon>
        <taxon>Magnoliopsida</taxon>
        <taxon>Liliopsida</taxon>
        <taxon>Poales</taxon>
        <taxon>Poaceae</taxon>
        <taxon>PACMAD clade</taxon>
        <taxon>Arundinoideae</taxon>
        <taxon>Arundineae</taxon>
        <taxon>Arundo</taxon>
    </lineage>
</organism>
<name>A0A0A8YDU4_ARUDO</name>
<evidence type="ECO:0000313" key="1">
    <source>
        <dbReference type="EMBL" id="JAD21282.1"/>
    </source>
</evidence>
<reference evidence="1" key="2">
    <citation type="journal article" date="2015" name="Data Brief">
        <title>Shoot transcriptome of the giant reed, Arundo donax.</title>
        <authorList>
            <person name="Barrero R.A."/>
            <person name="Guerrero F.D."/>
            <person name="Moolhuijzen P."/>
            <person name="Goolsby J.A."/>
            <person name="Tidwell J."/>
            <person name="Bellgard S.E."/>
            <person name="Bellgard M.I."/>
        </authorList>
    </citation>
    <scope>NUCLEOTIDE SEQUENCE</scope>
    <source>
        <tissue evidence="1">Shoot tissue taken approximately 20 cm above the soil surface</tissue>
    </source>
</reference>
<dbReference type="EMBL" id="GBRH01276613">
    <property type="protein sequence ID" value="JAD21282.1"/>
    <property type="molecule type" value="Transcribed_RNA"/>
</dbReference>
<protein>
    <submittedName>
        <fullName evidence="1">Uncharacterized protein</fullName>
    </submittedName>
</protein>
<proteinExistence type="predicted"/>